<dbReference type="EMBL" id="ML733400">
    <property type="protein sequence ID" value="KAB8224393.1"/>
    <property type="molecule type" value="Genomic_DNA"/>
</dbReference>
<name>A0A5N6F5L6_9EURO</name>
<evidence type="ECO:0000313" key="2">
    <source>
        <dbReference type="Proteomes" id="UP000326799"/>
    </source>
</evidence>
<proteinExistence type="predicted"/>
<protein>
    <submittedName>
        <fullName evidence="1">Uncharacterized protein</fullName>
    </submittedName>
</protein>
<dbReference type="AlphaFoldDB" id="A0A5N6F5L6"/>
<keyword evidence="2" id="KW-1185">Reference proteome</keyword>
<organism evidence="1 2">
    <name type="scientific">Aspergillus novoparasiticus</name>
    <dbReference type="NCBI Taxonomy" id="986946"/>
    <lineage>
        <taxon>Eukaryota</taxon>
        <taxon>Fungi</taxon>
        <taxon>Dikarya</taxon>
        <taxon>Ascomycota</taxon>
        <taxon>Pezizomycotina</taxon>
        <taxon>Eurotiomycetes</taxon>
        <taxon>Eurotiomycetidae</taxon>
        <taxon>Eurotiales</taxon>
        <taxon>Aspergillaceae</taxon>
        <taxon>Aspergillus</taxon>
        <taxon>Aspergillus subgen. Circumdati</taxon>
    </lineage>
</organism>
<accession>A0A5N6F5L6</accession>
<gene>
    <name evidence="1" type="ORF">BDV33DRAFT_199788</name>
</gene>
<reference evidence="1 2" key="1">
    <citation type="submission" date="2019-04" db="EMBL/GenBank/DDBJ databases">
        <title>Fungal friends and foes A comparative genomics study of 23 Aspergillus species from section Flavi.</title>
        <authorList>
            <consortium name="DOE Joint Genome Institute"/>
            <person name="Kjaerbolling I."/>
            <person name="Vesth T.C."/>
            <person name="Frisvad J.C."/>
            <person name="Nybo J.L."/>
            <person name="Theobald S."/>
            <person name="Kildgaard S."/>
            <person name="Petersen T.I."/>
            <person name="Kuo A."/>
            <person name="Sato A."/>
            <person name="Lyhne E.K."/>
            <person name="Kogle M.E."/>
            <person name="Wiebenga A."/>
            <person name="Kun R.S."/>
            <person name="Lubbers R.J."/>
            <person name="Makela M.R."/>
            <person name="Barry K."/>
            <person name="Chovatia M."/>
            <person name="Clum A."/>
            <person name="Daum C."/>
            <person name="Haridas S."/>
            <person name="He G."/>
            <person name="LaButti K."/>
            <person name="Lipzen A."/>
            <person name="Mondo S."/>
            <person name="Pangilinan J."/>
            <person name="Riley R."/>
            <person name="Salamov A."/>
            <person name="Simmons B.A."/>
            <person name="Magnuson J.K."/>
            <person name="Henrissat B."/>
            <person name="Mortensen U.H."/>
            <person name="Larsen T.O."/>
            <person name="De vries R.P."/>
            <person name="Grigoriev I.V."/>
            <person name="Machida M."/>
            <person name="Baker S.E."/>
            <person name="Andersen M.R."/>
        </authorList>
    </citation>
    <scope>NUCLEOTIDE SEQUENCE [LARGE SCALE GENOMIC DNA]</scope>
    <source>
        <strain evidence="1 2">CBS 126849</strain>
    </source>
</reference>
<evidence type="ECO:0000313" key="1">
    <source>
        <dbReference type="EMBL" id="KAB8224393.1"/>
    </source>
</evidence>
<dbReference type="Pfam" id="PF10042">
    <property type="entry name" value="DUF2278"/>
    <property type="match status" value="1"/>
</dbReference>
<dbReference type="InterPro" id="IPR019268">
    <property type="entry name" value="DUF2278"/>
</dbReference>
<sequence>MTIHGYGVWVGLPMRYYAERASQRDPSPHIYLCFRDDHNSGKERKAAINVKSLDEDSRVVLDLGFQLIIQTLSSRNNRFNNTRLHGLEGNANDDDGAGNSETVTVDGLDYIRLGDLLPGGLAAGLPVPFD</sequence>
<dbReference type="Proteomes" id="UP000326799">
    <property type="component" value="Unassembled WGS sequence"/>
</dbReference>